<reference evidence="7" key="1">
    <citation type="submission" date="2025-08" db="UniProtKB">
        <authorList>
            <consortium name="RefSeq"/>
        </authorList>
    </citation>
    <scope>IDENTIFICATION</scope>
    <source>
        <tissue evidence="7">Adult</tissue>
    </source>
</reference>
<keyword evidence="4" id="KW-0812">Transmembrane</keyword>
<dbReference type="Gene3D" id="1.10.10.1450">
    <property type="match status" value="1"/>
</dbReference>
<dbReference type="Gene3D" id="3.80.10.10">
    <property type="entry name" value="Ribonuclease Inhibitor"/>
    <property type="match status" value="2"/>
</dbReference>
<proteinExistence type="predicted"/>
<keyword evidence="1" id="KW-0433">Leucine-rich repeat</keyword>
<protein>
    <submittedName>
        <fullName evidence="7">Protein singed wings 2 isoform X1</fullName>
    </submittedName>
</protein>
<accession>A0ABM3JFS5</accession>
<dbReference type="Proteomes" id="UP001652620">
    <property type="component" value="Chromosome 3"/>
</dbReference>
<evidence type="ECO:0000256" key="4">
    <source>
        <dbReference type="SAM" id="Phobius"/>
    </source>
</evidence>
<feature type="domain" description="Mos1 transposase HTH" evidence="5">
    <location>
        <begin position="12"/>
        <end position="58"/>
    </location>
</feature>
<keyword evidence="4" id="KW-1133">Transmembrane helix</keyword>
<feature type="transmembrane region" description="Helical" evidence="4">
    <location>
        <begin position="495"/>
        <end position="513"/>
    </location>
</feature>
<dbReference type="InterPro" id="IPR041426">
    <property type="entry name" value="Mos1_HTH"/>
</dbReference>
<dbReference type="Pfam" id="PF17906">
    <property type="entry name" value="HTH_48"/>
    <property type="match status" value="1"/>
</dbReference>
<evidence type="ECO:0000256" key="2">
    <source>
        <dbReference type="ARBA" id="ARBA00022729"/>
    </source>
</evidence>
<sequence length="532" mass="62570">MSVCLCYLCENELRTKIKLCFKIGKTFTETFQLMKQGYGDDCLSRSRVHEWFQRFQSGRDDIKDDQHMGQSKSVITGNSIETVVTNVEYISHYNQHNFTCEGWKRAPEAAAGNCTRYGRNGALRCYGGISNLPAIPEQKMHRLEDIIFCGWPKHTFNPITDLQAFPKIRSLIIEYSEMREFVFDFPEMFYLQSINISWTNLSQVNARTFKRVHALRVVDLRWNKLVQLDGPLLLPRYFEELYLADNPWNCTRNFKWLLVPEKGAIVVDRDEIICMDKKYRDRHMLTVMNFKVMLRKECQTHDDLQNCTCTMHHIIPKTHIPLYTINCSNLQFRTMPSYIPANTTTVYLNDNEITDILPLRNNPYYRHVVDIHLDNNHIETIDVLEGGYWFEHFRLLSLRGNRLQKLPVYALDNALDDNLDANLLLLSGNPWQCTCIFTMRFREILMKYNEITRDAINITCTYKNSSPVRRANVLSLTREDVCKPEEEPKIYPLDMLNAVLAFLILLILSKLAYDYYYYKNFGRVPWIVMKLP</sequence>
<dbReference type="PANTHER" id="PTHR24369:SF210">
    <property type="entry name" value="CHAOPTIN-RELATED"/>
    <property type="match status" value="1"/>
</dbReference>
<evidence type="ECO:0000313" key="6">
    <source>
        <dbReference type="Proteomes" id="UP001652620"/>
    </source>
</evidence>
<dbReference type="PANTHER" id="PTHR24369">
    <property type="entry name" value="ANTIGEN BSP, PUTATIVE-RELATED"/>
    <property type="match status" value="1"/>
</dbReference>
<evidence type="ECO:0000313" key="7">
    <source>
        <dbReference type="RefSeq" id="XP_049308063.1"/>
    </source>
</evidence>
<keyword evidence="6" id="KW-1185">Reference proteome</keyword>
<dbReference type="SUPFAM" id="SSF52047">
    <property type="entry name" value="RNI-like"/>
    <property type="match status" value="1"/>
</dbReference>
<evidence type="ECO:0000256" key="3">
    <source>
        <dbReference type="ARBA" id="ARBA00022737"/>
    </source>
</evidence>
<name>A0ABM3JFS5_BACDO</name>
<evidence type="ECO:0000256" key="1">
    <source>
        <dbReference type="ARBA" id="ARBA00022614"/>
    </source>
</evidence>
<dbReference type="InterPro" id="IPR050541">
    <property type="entry name" value="LRR_TM_domain-containing"/>
</dbReference>
<keyword evidence="2" id="KW-0732">Signal</keyword>
<dbReference type="InterPro" id="IPR032675">
    <property type="entry name" value="LRR_dom_sf"/>
</dbReference>
<organism evidence="6 7">
    <name type="scientific">Bactrocera dorsalis</name>
    <name type="common">Oriental fruit fly</name>
    <name type="synonym">Dacus dorsalis</name>
    <dbReference type="NCBI Taxonomy" id="27457"/>
    <lineage>
        <taxon>Eukaryota</taxon>
        <taxon>Metazoa</taxon>
        <taxon>Ecdysozoa</taxon>
        <taxon>Arthropoda</taxon>
        <taxon>Hexapoda</taxon>
        <taxon>Insecta</taxon>
        <taxon>Pterygota</taxon>
        <taxon>Neoptera</taxon>
        <taxon>Endopterygota</taxon>
        <taxon>Diptera</taxon>
        <taxon>Brachycera</taxon>
        <taxon>Muscomorpha</taxon>
        <taxon>Tephritoidea</taxon>
        <taxon>Tephritidae</taxon>
        <taxon>Bactrocera</taxon>
        <taxon>Bactrocera</taxon>
    </lineage>
</organism>
<gene>
    <name evidence="7" type="primary">LOC105233006</name>
</gene>
<keyword evidence="3" id="KW-0677">Repeat</keyword>
<dbReference type="RefSeq" id="XP_049308063.1">
    <property type="nucleotide sequence ID" value="XM_049452106.1"/>
</dbReference>
<dbReference type="GeneID" id="105233006"/>
<keyword evidence="4" id="KW-0472">Membrane</keyword>
<evidence type="ECO:0000259" key="5">
    <source>
        <dbReference type="Pfam" id="PF17906"/>
    </source>
</evidence>